<dbReference type="PANTHER" id="PTHR12858">
    <property type="entry name" value="RIBOSOME BIOGENESIS PROTEIN"/>
    <property type="match status" value="1"/>
</dbReference>
<evidence type="ECO:0000256" key="3">
    <source>
        <dbReference type="ARBA" id="ARBA00023242"/>
    </source>
</evidence>
<evidence type="ECO:0000259" key="8">
    <source>
        <dbReference type="PROSITE" id="PS51714"/>
    </source>
</evidence>
<dbReference type="Pfam" id="PF08142">
    <property type="entry name" value="AARP2CN"/>
    <property type="match status" value="1"/>
</dbReference>
<evidence type="ECO:0000256" key="1">
    <source>
        <dbReference type="ARBA" id="ARBA00004604"/>
    </source>
</evidence>
<dbReference type="EMBL" id="CAJGYM010000102">
    <property type="protein sequence ID" value="CAD6197726.1"/>
    <property type="molecule type" value="Genomic_DNA"/>
</dbReference>
<dbReference type="GO" id="GO:0000462">
    <property type="term" value="P:maturation of SSU-rRNA from tricistronic rRNA transcript (SSU-rRNA, 5.8S rRNA, LSU-rRNA)"/>
    <property type="evidence" value="ECO:0007669"/>
    <property type="project" value="TreeGrafter"/>
</dbReference>
<keyword evidence="3" id="KW-0539">Nucleus</keyword>
<dbReference type="SMART" id="SM01362">
    <property type="entry name" value="DUF663"/>
    <property type="match status" value="1"/>
</dbReference>
<dbReference type="SMART" id="SM00785">
    <property type="entry name" value="AARP2CN"/>
    <property type="match status" value="1"/>
</dbReference>
<evidence type="ECO:0000313" key="10">
    <source>
        <dbReference type="Proteomes" id="UP000835052"/>
    </source>
</evidence>
<evidence type="ECO:0000256" key="7">
    <source>
        <dbReference type="SAM" id="MobiDB-lite"/>
    </source>
</evidence>
<evidence type="ECO:0000256" key="6">
    <source>
        <dbReference type="ARBA" id="ARBA00040070"/>
    </source>
</evidence>
<evidence type="ECO:0000256" key="2">
    <source>
        <dbReference type="ARBA" id="ARBA00022517"/>
    </source>
</evidence>
<dbReference type="GO" id="GO:0003924">
    <property type="term" value="F:GTPase activity"/>
    <property type="evidence" value="ECO:0007669"/>
    <property type="project" value="TreeGrafter"/>
</dbReference>
<feature type="compositionally biased region" description="Basic and acidic residues" evidence="7">
    <location>
        <begin position="26"/>
        <end position="38"/>
    </location>
</feature>
<organism evidence="9 10">
    <name type="scientific">Caenorhabditis auriculariae</name>
    <dbReference type="NCBI Taxonomy" id="2777116"/>
    <lineage>
        <taxon>Eukaryota</taxon>
        <taxon>Metazoa</taxon>
        <taxon>Ecdysozoa</taxon>
        <taxon>Nematoda</taxon>
        <taxon>Chromadorea</taxon>
        <taxon>Rhabditida</taxon>
        <taxon>Rhabditina</taxon>
        <taxon>Rhabditomorpha</taxon>
        <taxon>Rhabditoidea</taxon>
        <taxon>Rhabditidae</taxon>
        <taxon>Peloderinae</taxon>
        <taxon>Caenorhabditis</taxon>
    </lineage>
</organism>
<gene>
    <name evidence="9" type="ORF">CAUJ_LOCUS13635</name>
</gene>
<feature type="compositionally biased region" description="Acidic residues" evidence="7">
    <location>
        <begin position="377"/>
        <end position="414"/>
    </location>
</feature>
<evidence type="ECO:0000313" key="9">
    <source>
        <dbReference type="EMBL" id="CAD6197726.1"/>
    </source>
</evidence>
<accession>A0A8S1HMR2</accession>
<dbReference type="GO" id="GO:0005730">
    <property type="term" value="C:nucleolus"/>
    <property type="evidence" value="ECO:0007669"/>
    <property type="project" value="UniProtKB-SubCell"/>
</dbReference>
<dbReference type="Proteomes" id="UP000835052">
    <property type="component" value="Unassembled WGS sequence"/>
</dbReference>
<feature type="region of interest" description="Disordered" evidence="7">
    <location>
        <begin position="346"/>
        <end position="433"/>
    </location>
</feature>
<dbReference type="AlphaFoldDB" id="A0A8S1HMR2"/>
<evidence type="ECO:0000256" key="4">
    <source>
        <dbReference type="ARBA" id="ARBA00037087"/>
    </source>
</evidence>
<comment type="similarity">
    <text evidence="5">Belongs to the TRAFAC class translation factor GTPase superfamily. Bms1-like GTPase family. TSR1 subfamily.</text>
</comment>
<name>A0A8S1HMR2_9PELO</name>
<comment type="subcellular location">
    <subcellularLocation>
        <location evidence="1">Nucleus</location>
        <location evidence="1">Nucleolus</location>
    </subcellularLocation>
</comment>
<feature type="region of interest" description="Disordered" evidence="7">
    <location>
        <begin position="1"/>
        <end position="38"/>
    </location>
</feature>
<dbReference type="GO" id="GO:0030688">
    <property type="term" value="C:preribosome, small subunit precursor"/>
    <property type="evidence" value="ECO:0007669"/>
    <property type="project" value="TreeGrafter"/>
</dbReference>
<dbReference type="PANTHER" id="PTHR12858:SF1">
    <property type="entry name" value="PRE-RRNA-PROCESSING PROTEIN TSR1 HOMOLOG"/>
    <property type="match status" value="1"/>
</dbReference>
<dbReference type="GO" id="GO:0000479">
    <property type="term" value="P:endonucleolytic cleavage of tricistronic rRNA transcript (SSU-rRNA, 5.8S rRNA, LSU-rRNA)"/>
    <property type="evidence" value="ECO:0007669"/>
    <property type="project" value="TreeGrafter"/>
</dbReference>
<dbReference type="InterPro" id="IPR012948">
    <property type="entry name" value="AARP2CN"/>
</dbReference>
<protein>
    <recommendedName>
        <fullName evidence="6">Pre-rRNA-processing protein TSR1 homolog</fullName>
    </recommendedName>
</protein>
<dbReference type="OrthoDB" id="119302at2759"/>
<dbReference type="InterPro" id="IPR039761">
    <property type="entry name" value="Bms1/Tsr1"/>
</dbReference>
<feature type="compositionally biased region" description="Basic residues" evidence="7">
    <location>
        <begin position="9"/>
        <end position="25"/>
    </location>
</feature>
<comment type="function">
    <text evidence="4">Required during maturation of the 40S ribosomal subunit in the nucleolus.</text>
</comment>
<comment type="caution">
    <text evidence="9">The sequence shown here is derived from an EMBL/GenBank/DDBJ whole genome shotgun (WGS) entry which is preliminary data.</text>
</comment>
<reference evidence="9" key="1">
    <citation type="submission" date="2020-10" db="EMBL/GenBank/DDBJ databases">
        <authorList>
            <person name="Kikuchi T."/>
        </authorList>
    </citation>
    <scope>NUCLEOTIDE SEQUENCE</scope>
    <source>
        <strain evidence="9">NKZ352</strain>
    </source>
</reference>
<evidence type="ECO:0000256" key="5">
    <source>
        <dbReference type="ARBA" id="ARBA00038288"/>
    </source>
</evidence>
<keyword evidence="2" id="KW-0690">Ribosome biogenesis</keyword>
<dbReference type="InterPro" id="IPR030387">
    <property type="entry name" value="G_Bms1/Tsr1_dom"/>
</dbReference>
<dbReference type="PROSITE" id="PS51714">
    <property type="entry name" value="G_BMS1"/>
    <property type="match status" value="1"/>
</dbReference>
<dbReference type="GO" id="GO:0005525">
    <property type="term" value="F:GTP binding"/>
    <property type="evidence" value="ECO:0007669"/>
    <property type="project" value="TreeGrafter"/>
</dbReference>
<dbReference type="InterPro" id="IPR007034">
    <property type="entry name" value="BMS1_TSR1_C"/>
</dbReference>
<dbReference type="GO" id="GO:0034511">
    <property type="term" value="F:U3 snoRNA binding"/>
    <property type="evidence" value="ECO:0007669"/>
    <property type="project" value="TreeGrafter"/>
</dbReference>
<sequence length="781" mass="89173">MSTTGHRAGSFKKPAKIHKSWKGKRTKGEINDANRGREGVKEIVRGSRASRSISKDVRRQQSRQIRAAKMQAVFQKRRSSDAPVVVTVLSLGNGASAGEFVSKVLKSDETVVRTQGHRSIHAAVSRFKSRLCFLTPSQQMMDDVLDSVKICDILCVLWPLDGNISDWDNLLLSLVKANGIPKVVNVVPGLSMIPAKKREEMRKNIESHIANWSLNATGISLADSPTDGIQFLRSLIETKKKPLSLQTYHPYMYVEKLDVRDRTDETCTLVASGYLRGPEWNANHLVHIPGFGDFQINHIAKAQDPHPLKAGGKPMEELEKIAQPIPQKQQQLQVEIVPDDLNAEQTWPTQEELNAVEKEKRRVPKGTSSYQATWIINDEDEDDDEDDEDEEDSEEEMDGDFAPEEEMEETEEVEMEKSVFGDSESIFAGDMDDDIDMQEVEKYRRERENAQFPDEVDTPIDVPARVQFQQYRGLKSFRTSEWDVKENLPLNYARIFQIANFKRTKKQVLKHLNEDDDDAVVDSQYNGVFANVHIANVPVSIAEAFNEDSTLVLFQLLPHEQRMSVMNMVLRRHPTCTVPLTSHQKFIFYVGFRSFTAEALFSQHTSGDKFKMERFMPTDGPFVATVFAPITFPPASVLVFRLDDHGRQELVATGSVLDNNPDRVVLKRIVLSGHPFKINRRAVVVRYMFFNREDIEWFKPIELYTPSGRRGHIREPLGTHGHMKCRFDQQLNAMDSVMLNLYKRVFPTWTYTLFDKNTAKPSRIAERDSKTSTILVNRMEE</sequence>
<feature type="domain" description="Bms1-type G" evidence="8">
    <location>
        <begin position="82"/>
        <end position="241"/>
    </location>
</feature>
<dbReference type="Pfam" id="PF04950">
    <property type="entry name" value="RIBIOP_C"/>
    <property type="match status" value="1"/>
</dbReference>
<keyword evidence="10" id="KW-1185">Reference proteome</keyword>
<proteinExistence type="inferred from homology"/>
<dbReference type="Pfam" id="PF22298">
    <property type="entry name" value="Tsr1_G-like"/>
    <property type="match status" value="1"/>
</dbReference>